<dbReference type="EMBL" id="JABEBT010000051">
    <property type="protein sequence ID" value="KAF7634758.1"/>
    <property type="molecule type" value="Genomic_DNA"/>
</dbReference>
<gene>
    <name evidence="1" type="ORF">Mgra_00005792</name>
</gene>
<dbReference type="Proteomes" id="UP000605970">
    <property type="component" value="Unassembled WGS sequence"/>
</dbReference>
<keyword evidence="2" id="KW-1185">Reference proteome</keyword>
<dbReference type="AlphaFoldDB" id="A0A8S9ZNK1"/>
<evidence type="ECO:0000313" key="1">
    <source>
        <dbReference type="EMBL" id="KAF7634758.1"/>
    </source>
</evidence>
<reference evidence="1" key="1">
    <citation type="journal article" date="2020" name="Ecol. Evol.">
        <title>Genome structure and content of the rice root-knot nematode (Meloidogyne graminicola).</title>
        <authorList>
            <person name="Phan N.T."/>
            <person name="Danchin E.G.J."/>
            <person name="Klopp C."/>
            <person name="Perfus-Barbeoch L."/>
            <person name="Kozlowski D.K."/>
            <person name="Koutsovoulos G.D."/>
            <person name="Lopez-Roques C."/>
            <person name="Bouchez O."/>
            <person name="Zahm M."/>
            <person name="Besnard G."/>
            <person name="Bellafiore S."/>
        </authorList>
    </citation>
    <scope>NUCLEOTIDE SEQUENCE</scope>
    <source>
        <strain evidence="1">VN-18</strain>
    </source>
</reference>
<comment type="caution">
    <text evidence="1">The sequence shown here is derived from an EMBL/GenBank/DDBJ whole genome shotgun (WGS) entry which is preliminary data.</text>
</comment>
<organism evidence="1 2">
    <name type="scientific">Meloidogyne graminicola</name>
    <dbReference type="NCBI Taxonomy" id="189291"/>
    <lineage>
        <taxon>Eukaryota</taxon>
        <taxon>Metazoa</taxon>
        <taxon>Ecdysozoa</taxon>
        <taxon>Nematoda</taxon>
        <taxon>Chromadorea</taxon>
        <taxon>Rhabditida</taxon>
        <taxon>Tylenchina</taxon>
        <taxon>Tylenchomorpha</taxon>
        <taxon>Tylenchoidea</taxon>
        <taxon>Meloidogynidae</taxon>
        <taxon>Meloidogyninae</taxon>
        <taxon>Meloidogyne</taxon>
    </lineage>
</organism>
<proteinExistence type="predicted"/>
<protein>
    <submittedName>
        <fullName evidence="1">Uncharacterized protein</fullName>
    </submittedName>
</protein>
<sequence length="70" mass="7815">MNVPKCPSATLGLRTDFLFPNNGQNTIKHPILEKGGQPANNKNMPDNSLLEAIAMPQEDPLRVEHFRLFS</sequence>
<accession>A0A8S9ZNK1</accession>
<dbReference type="OrthoDB" id="10028556at2759"/>
<evidence type="ECO:0000313" key="2">
    <source>
        <dbReference type="Proteomes" id="UP000605970"/>
    </source>
</evidence>
<name>A0A8S9ZNK1_9BILA</name>